<feature type="compositionally biased region" description="Basic residues" evidence="13">
    <location>
        <begin position="150"/>
        <end position="161"/>
    </location>
</feature>
<feature type="region of interest" description="Disordered" evidence="13">
    <location>
        <begin position="515"/>
        <end position="555"/>
    </location>
</feature>
<keyword evidence="7" id="KW-0804">Transcription</keyword>
<feature type="compositionally biased region" description="Basic and acidic residues" evidence="13">
    <location>
        <begin position="357"/>
        <end position="368"/>
    </location>
</feature>
<dbReference type="InterPro" id="IPR009071">
    <property type="entry name" value="HMG_box_dom"/>
</dbReference>
<dbReference type="SUPFAM" id="SSF47095">
    <property type="entry name" value="HMG-box"/>
    <property type="match status" value="1"/>
</dbReference>
<dbReference type="Pfam" id="PF00505">
    <property type="entry name" value="HMG_box"/>
    <property type="match status" value="1"/>
</dbReference>
<dbReference type="InterPro" id="IPR036910">
    <property type="entry name" value="HMG_box_dom_sf"/>
</dbReference>
<dbReference type="Proteomes" id="UP000790347">
    <property type="component" value="Unassembled WGS sequence"/>
</dbReference>
<evidence type="ECO:0000256" key="12">
    <source>
        <dbReference type="PROSITE-ProRule" id="PRU00267"/>
    </source>
</evidence>
<evidence type="ECO:0000256" key="3">
    <source>
        <dbReference type="ARBA" id="ARBA00022687"/>
    </source>
</evidence>
<feature type="region of interest" description="Disordered" evidence="13">
    <location>
        <begin position="224"/>
        <end position="292"/>
    </location>
</feature>
<dbReference type="InterPro" id="IPR024940">
    <property type="entry name" value="TCF/LEF"/>
</dbReference>
<dbReference type="GO" id="GO:0001222">
    <property type="term" value="F:transcription corepressor binding"/>
    <property type="evidence" value="ECO:0007669"/>
    <property type="project" value="UniProtKB-ARBA"/>
</dbReference>
<evidence type="ECO:0000256" key="6">
    <source>
        <dbReference type="ARBA" id="ARBA00023159"/>
    </source>
</evidence>
<dbReference type="PROSITE" id="PS50118">
    <property type="entry name" value="HMG_BOX_2"/>
    <property type="match status" value="1"/>
</dbReference>
<evidence type="ECO:0000259" key="14">
    <source>
        <dbReference type="PROSITE" id="PS50118"/>
    </source>
</evidence>
<protein>
    <recommendedName>
        <fullName evidence="11">dTCF</fullName>
    </recommendedName>
</protein>
<name>A0A922KXQ0_DERFA</name>
<dbReference type="PANTHER" id="PTHR10373">
    <property type="entry name" value="TRANSCRIPTION FACTOR 7 FAMILY MEMBER"/>
    <property type="match status" value="1"/>
</dbReference>
<evidence type="ECO:0000256" key="10">
    <source>
        <dbReference type="ARBA" id="ARBA00061799"/>
    </source>
</evidence>
<accession>A0A922KXQ0</accession>
<keyword evidence="4" id="KW-0805">Transcription regulation</keyword>
<feature type="compositionally biased region" description="Low complexity" evidence="13">
    <location>
        <begin position="305"/>
        <end position="336"/>
    </location>
</feature>
<evidence type="ECO:0000313" key="15">
    <source>
        <dbReference type="EMBL" id="KAH9501152.1"/>
    </source>
</evidence>
<evidence type="ECO:0000256" key="4">
    <source>
        <dbReference type="ARBA" id="ARBA00023015"/>
    </source>
</evidence>
<feature type="domain" description="HMG box" evidence="14">
    <location>
        <begin position="370"/>
        <end position="438"/>
    </location>
</feature>
<feature type="compositionally biased region" description="Polar residues" evidence="13">
    <location>
        <begin position="515"/>
        <end position="541"/>
    </location>
</feature>
<dbReference type="GO" id="GO:0045892">
    <property type="term" value="P:negative regulation of DNA-templated transcription"/>
    <property type="evidence" value="ECO:0007669"/>
    <property type="project" value="UniProtKB-ARBA"/>
</dbReference>
<feature type="region of interest" description="Disordered" evidence="13">
    <location>
        <begin position="1"/>
        <end position="45"/>
    </location>
</feature>
<dbReference type="CDD" id="cd21996">
    <property type="entry name" value="HMG-box_TCF7-like"/>
    <property type="match status" value="1"/>
</dbReference>
<dbReference type="PANTHER" id="PTHR10373:SF38">
    <property type="entry name" value="PROTEIN PANGOLIN, ISOFORM J"/>
    <property type="match status" value="1"/>
</dbReference>
<evidence type="ECO:0000256" key="8">
    <source>
        <dbReference type="ARBA" id="ARBA00023242"/>
    </source>
</evidence>
<feature type="DNA-binding region" description="HMG box" evidence="12">
    <location>
        <begin position="370"/>
        <end position="438"/>
    </location>
</feature>
<evidence type="ECO:0000256" key="9">
    <source>
        <dbReference type="ARBA" id="ARBA00053480"/>
    </source>
</evidence>
<comment type="similarity">
    <text evidence="2">Belongs to the TCF/LEF family.</text>
</comment>
<dbReference type="GO" id="GO:0007435">
    <property type="term" value="P:salivary gland morphogenesis"/>
    <property type="evidence" value="ECO:0007669"/>
    <property type="project" value="UniProtKB-ARBA"/>
</dbReference>
<feature type="compositionally biased region" description="Low complexity" evidence="13">
    <location>
        <begin position="170"/>
        <end position="208"/>
    </location>
</feature>
<dbReference type="FunFam" id="1.10.30.10:FF:000001">
    <property type="entry name" value="transcription factor 7 isoform X2"/>
    <property type="match status" value="1"/>
</dbReference>
<feature type="compositionally biased region" description="Polar residues" evidence="13">
    <location>
        <begin position="643"/>
        <end position="652"/>
    </location>
</feature>
<dbReference type="EMBL" id="ASGP02000006">
    <property type="protein sequence ID" value="KAH9501152.1"/>
    <property type="molecule type" value="Genomic_DNA"/>
</dbReference>
<comment type="subcellular location">
    <subcellularLocation>
        <location evidence="1">Nucleus</location>
    </subcellularLocation>
</comment>
<feature type="compositionally biased region" description="Low complexity" evidence="13">
    <location>
        <begin position="278"/>
        <end position="292"/>
    </location>
</feature>
<proteinExistence type="inferred from homology"/>
<organism evidence="15 16">
    <name type="scientific">Dermatophagoides farinae</name>
    <name type="common">American house dust mite</name>
    <dbReference type="NCBI Taxonomy" id="6954"/>
    <lineage>
        <taxon>Eukaryota</taxon>
        <taxon>Metazoa</taxon>
        <taxon>Ecdysozoa</taxon>
        <taxon>Arthropoda</taxon>
        <taxon>Chelicerata</taxon>
        <taxon>Arachnida</taxon>
        <taxon>Acari</taxon>
        <taxon>Acariformes</taxon>
        <taxon>Sarcoptiformes</taxon>
        <taxon>Astigmata</taxon>
        <taxon>Psoroptidia</taxon>
        <taxon>Analgoidea</taxon>
        <taxon>Pyroglyphidae</taxon>
        <taxon>Dermatophagoidinae</taxon>
        <taxon>Dermatophagoides</taxon>
    </lineage>
</organism>
<comment type="function">
    <text evidence="9">Segment polarity protein. Functions together with arm to transduce the Wingless (Wg) signal in embryos and in developing adult tissues. Acts as a transcriptional activator, but in the absence of arm, it binds to gro and acts as a transcriptional repressor of wg-responsive genes.</text>
</comment>
<dbReference type="GO" id="GO:0007500">
    <property type="term" value="P:mesodermal cell fate determination"/>
    <property type="evidence" value="ECO:0007669"/>
    <property type="project" value="UniProtKB-ARBA"/>
</dbReference>
<evidence type="ECO:0000256" key="7">
    <source>
        <dbReference type="ARBA" id="ARBA00023163"/>
    </source>
</evidence>
<dbReference type="GO" id="GO:0010628">
    <property type="term" value="P:positive regulation of gene expression"/>
    <property type="evidence" value="ECO:0007669"/>
    <property type="project" value="UniProtKB-ARBA"/>
</dbReference>
<comment type="subunit">
    <text evidence="10">Binds to the beta-catenin homolog arm or to gro.</text>
</comment>
<gene>
    <name evidence="15" type="primary">TCF7L2</name>
    <name evidence="15" type="ORF">DERF_012018</name>
</gene>
<feature type="compositionally biased region" description="Low complexity" evidence="13">
    <location>
        <begin position="593"/>
        <end position="642"/>
    </location>
</feature>
<dbReference type="GO" id="GO:0000981">
    <property type="term" value="F:DNA-binding transcription factor activity, RNA polymerase II-specific"/>
    <property type="evidence" value="ECO:0007669"/>
    <property type="project" value="TreeGrafter"/>
</dbReference>
<feature type="region of interest" description="Disordered" evidence="13">
    <location>
        <begin position="304"/>
        <end position="370"/>
    </location>
</feature>
<dbReference type="SMART" id="SM01366">
    <property type="entry name" value="c-clamp"/>
    <property type="match status" value="1"/>
</dbReference>
<dbReference type="GO" id="GO:0035277">
    <property type="term" value="P:spiracle morphogenesis, open tracheal system"/>
    <property type="evidence" value="ECO:0007669"/>
    <property type="project" value="UniProtKB-ARBA"/>
</dbReference>
<feature type="region of interest" description="Disordered" evidence="13">
    <location>
        <begin position="570"/>
        <end position="656"/>
    </location>
</feature>
<dbReference type="AlphaFoldDB" id="A0A922KXQ0"/>
<feature type="compositionally biased region" description="Low complexity" evidence="13">
    <location>
        <begin position="224"/>
        <end position="270"/>
    </location>
</feature>
<evidence type="ECO:0000256" key="2">
    <source>
        <dbReference type="ARBA" id="ARBA00006569"/>
    </source>
</evidence>
<dbReference type="Gene3D" id="1.10.30.10">
    <property type="entry name" value="High mobility group box domain"/>
    <property type="match status" value="1"/>
</dbReference>
<evidence type="ECO:0000256" key="5">
    <source>
        <dbReference type="ARBA" id="ARBA00023125"/>
    </source>
</evidence>
<feature type="region of interest" description="Disordered" evidence="13">
    <location>
        <begin position="141"/>
        <end position="208"/>
    </location>
</feature>
<dbReference type="GO" id="GO:1990907">
    <property type="term" value="C:beta-catenin-TCF complex"/>
    <property type="evidence" value="ECO:0007669"/>
    <property type="project" value="TreeGrafter"/>
</dbReference>
<keyword evidence="3" id="KW-0879">Wnt signaling pathway</keyword>
<evidence type="ECO:0000313" key="16">
    <source>
        <dbReference type="Proteomes" id="UP000790347"/>
    </source>
</evidence>
<dbReference type="GO" id="GO:0060070">
    <property type="term" value="P:canonical Wnt signaling pathway"/>
    <property type="evidence" value="ECO:0007669"/>
    <property type="project" value="TreeGrafter"/>
</dbReference>
<dbReference type="SMART" id="SM00398">
    <property type="entry name" value="HMG"/>
    <property type="match status" value="1"/>
</dbReference>
<evidence type="ECO:0000256" key="11">
    <source>
        <dbReference type="ARBA" id="ARBA00080285"/>
    </source>
</evidence>
<feature type="compositionally biased region" description="Polar residues" evidence="13">
    <location>
        <begin position="570"/>
        <end position="592"/>
    </location>
</feature>
<dbReference type="GO" id="GO:0019900">
    <property type="term" value="F:kinase binding"/>
    <property type="evidence" value="ECO:0007669"/>
    <property type="project" value="UniProtKB-ARBA"/>
</dbReference>
<keyword evidence="8 12" id="KW-0539">Nucleus</keyword>
<keyword evidence="5 12" id="KW-0238">DNA-binding</keyword>
<dbReference type="GO" id="GO:0000978">
    <property type="term" value="F:RNA polymerase II cis-regulatory region sequence-specific DNA binding"/>
    <property type="evidence" value="ECO:0007669"/>
    <property type="project" value="TreeGrafter"/>
</dbReference>
<feature type="compositionally biased region" description="Low complexity" evidence="13">
    <location>
        <begin position="344"/>
        <end position="356"/>
    </location>
</feature>
<evidence type="ECO:0000256" key="13">
    <source>
        <dbReference type="SAM" id="MobiDB-lite"/>
    </source>
</evidence>
<keyword evidence="6" id="KW-0010">Activator</keyword>
<comment type="caution">
    <text evidence="15">The sequence shown here is derived from an EMBL/GenBank/DDBJ whole genome shotgun (WGS) entry which is preliminary data.</text>
</comment>
<sequence>MASMAAAASHHHTATGSPLSPFATMMPHSHHPQIDAASRHLPQPPPAHMGIPPVHIETKAVSISAWMDFDLSNIARNHSLYNLSGHGQYSHSVLSDLTQQLQWPNPAMYQLQSAAFRSPYPLSSVPSATFPGFAVRTPPIMPPHPASLSGHHHHHPHHPHHPTFPPHPSFLPTTSNNIQPNNVNTMTTTTTNNGSTNKSNRSSSSTLSLGKNNGFPFFHGINGSSSSSSSISPTLANNNNNNNTTTTTNRMSSSSLSSSTLTNENSSVNRSHNRHHINNNNNMDMDNGHNFNSKLLNTVSQQQCNVNGNGSKLVNNNNHKNSQTNNHSISSSSSSLNGGGGGQSSLQQQLQQQKQQQEQEEREREQKMHIKKPLNAFMIYMKEMRAKVIAESTLKESAAINQILGKRWHDLGRAEQEKYYDKARQERELHMELHPGWTAKDNYAINGKRKKKKRERNADGERGALKKCRARYGLDQQNHWCKPCRRKKKCIRYLEAARAVAAAAAAVAAAAINGNTSRSDTNESDNFGSISSVEAPTPESKTTNESDHLPSPLFYPSSAHTHHMYPNSVATVTSSSLPSPIGSRMSSLLTPNSPLTTASSFSSSSGIGSSLSSASSTTSTSSFSSLVTSSSSSSSTSSSGSSNVPPRNSPFSIEQLARPHCPQIAVITQLPTPPSSTDSTAGTPAMLWVA</sequence>
<keyword evidence="16" id="KW-1185">Reference proteome</keyword>
<dbReference type="GO" id="GO:0000785">
    <property type="term" value="C:chromatin"/>
    <property type="evidence" value="ECO:0007669"/>
    <property type="project" value="TreeGrafter"/>
</dbReference>
<evidence type="ECO:0000256" key="1">
    <source>
        <dbReference type="ARBA" id="ARBA00004123"/>
    </source>
</evidence>
<reference evidence="15" key="1">
    <citation type="submission" date="2013-05" db="EMBL/GenBank/DDBJ databases">
        <authorList>
            <person name="Yim A.K.Y."/>
            <person name="Chan T.F."/>
            <person name="Ji K.M."/>
            <person name="Liu X.Y."/>
            <person name="Zhou J.W."/>
            <person name="Li R.Q."/>
            <person name="Yang K.Y."/>
            <person name="Li J."/>
            <person name="Li M."/>
            <person name="Law P.T.W."/>
            <person name="Wu Y.L."/>
            <person name="Cai Z.L."/>
            <person name="Qin H."/>
            <person name="Bao Y."/>
            <person name="Leung R.K.K."/>
            <person name="Ng P.K.S."/>
            <person name="Zou J."/>
            <person name="Zhong X.J."/>
            <person name="Ran P.X."/>
            <person name="Zhong N.S."/>
            <person name="Liu Z.G."/>
            <person name="Tsui S.K.W."/>
        </authorList>
    </citation>
    <scope>NUCLEOTIDE SEQUENCE</scope>
    <source>
        <strain evidence="15">Derf</strain>
        <tissue evidence="15">Whole organism</tissue>
    </source>
</reference>
<reference evidence="15" key="2">
    <citation type="journal article" date="2022" name="Res Sq">
        <title>Comparative Genomics Reveals Insights into the Divergent Evolution of Astigmatic Mites and Household Pest Adaptations.</title>
        <authorList>
            <person name="Xiong Q."/>
            <person name="Wan A.T.-Y."/>
            <person name="Liu X.-Y."/>
            <person name="Fung C.S.-H."/>
            <person name="Xiao X."/>
            <person name="Malainual N."/>
            <person name="Hou J."/>
            <person name="Wang L."/>
            <person name="Wang M."/>
            <person name="Yang K."/>
            <person name="Cui Y."/>
            <person name="Leung E."/>
            <person name="Nong W."/>
            <person name="Shin S.-K."/>
            <person name="Au S."/>
            <person name="Jeong K.Y."/>
            <person name="Chew F.T."/>
            <person name="Hui J."/>
            <person name="Leung T.F."/>
            <person name="Tungtrongchitr A."/>
            <person name="Zhong N."/>
            <person name="Liu Z."/>
            <person name="Tsui S."/>
        </authorList>
    </citation>
    <scope>NUCLEOTIDE SEQUENCE</scope>
    <source>
        <strain evidence="15">Derf</strain>
        <tissue evidence="15">Whole organism</tissue>
    </source>
</reference>
<dbReference type="GO" id="GO:0072091">
    <property type="term" value="P:regulation of stem cell proliferation"/>
    <property type="evidence" value="ECO:0007669"/>
    <property type="project" value="UniProtKB-ARBA"/>
</dbReference>